<dbReference type="Proteomes" id="UP000887013">
    <property type="component" value="Unassembled WGS sequence"/>
</dbReference>
<evidence type="ECO:0000256" key="1">
    <source>
        <dbReference type="SAM" id="MobiDB-lite"/>
    </source>
</evidence>
<dbReference type="EMBL" id="BMAW01081475">
    <property type="protein sequence ID" value="GFU24632.1"/>
    <property type="molecule type" value="Genomic_DNA"/>
</dbReference>
<organism evidence="2 3">
    <name type="scientific">Nephila pilipes</name>
    <name type="common">Giant wood spider</name>
    <name type="synonym">Nephila maculata</name>
    <dbReference type="NCBI Taxonomy" id="299642"/>
    <lineage>
        <taxon>Eukaryota</taxon>
        <taxon>Metazoa</taxon>
        <taxon>Ecdysozoa</taxon>
        <taxon>Arthropoda</taxon>
        <taxon>Chelicerata</taxon>
        <taxon>Arachnida</taxon>
        <taxon>Araneae</taxon>
        <taxon>Araneomorphae</taxon>
        <taxon>Entelegynae</taxon>
        <taxon>Araneoidea</taxon>
        <taxon>Nephilidae</taxon>
        <taxon>Nephila</taxon>
    </lineage>
</organism>
<gene>
    <name evidence="2" type="primary">AVEN_73816_1</name>
    <name evidence="2" type="ORF">NPIL_19471</name>
</gene>
<keyword evidence="3" id="KW-1185">Reference proteome</keyword>
<accession>A0A8X6QGT6</accession>
<dbReference type="AlphaFoldDB" id="A0A8X6QGT6"/>
<name>A0A8X6QGT6_NEPPI</name>
<dbReference type="OrthoDB" id="6436625at2759"/>
<proteinExistence type="predicted"/>
<evidence type="ECO:0000313" key="2">
    <source>
        <dbReference type="EMBL" id="GFU24632.1"/>
    </source>
</evidence>
<evidence type="ECO:0000313" key="3">
    <source>
        <dbReference type="Proteomes" id="UP000887013"/>
    </source>
</evidence>
<comment type="caution">
    <text evidence="2">The sequence shown here is derived from an EMBL/GenBank/DDBJ whole genome shotgun (WGS) entry which is preliminary data.</text>
</comment>
<protein>
    <submittedName>
        <fullName evidence="2">Uncharacterized protein</fullName>
    </submittedName>
</protein>
<feature type="region of interest" description="Disordered" evidence="1">
    <location>
        <begin position="172"/>
        <end position="201"/>
    </location>
</feature>
<feature type="compositionally biased region" description="Basic and acidic residues" evidence="1">
    <location>
        <begin position="184"/>
        <end position="201"/>
    </location>
</feature>
<reference evidence="2" key="1">
    <citation type="submission" date="2020-08" db="EMBL/GenBank/DDBJ databases">
        <title>Multicomponent nature underlies the extraordinary mechanical properties of spider dragline silk.</title>
        <authorList>
            <person name="Kono N."/>
            <person name="Nakamura H."/>
            <person name="Mori M."/>
            <person name="Yoshida Y."/>
            <person name="Ohtoshi R."/>
            <person name="Malay A.D."/>
            <person name="Moran D.A.P."/>
            <person name="Tomita M."/>
            <person name="Numata K."/>
            <person name="Arakawa K."/>
        </authorList>
    </citation>
    <scope>NUCLEOTIDE SEQUENCE</scope>
</reference>
<sequence>MAILKEEINSSSREGEYKTITDLETPLNKSEIFHENSCEKASYLKYISADNVSAFNTLALWSDPTWNNTNERNPVHFTAVSEWVHHHRIWMATNKVTVAEIIGGVRGVIPQSKLATYGDYRYDLDLEEMYDILEELDADLPNDINENTAYCNESNLNPQKFTRKGLNTIEKDFSTNKSSLSKGTKKENQMETNKSSKDTPR</sequence>